<dbReference type="SUPFAM" id="SSF50685">
    <property type="entry name" value="Barwin-like endoglucanases"/>
    <property type="match status" value="1"/>
</dbReference>
<evidence type="ECO:0000256" key="6">
    <source>
        <dbReference type="SAM" id="SignalP"/>
    </source>
</evidence>
<reference evidence="8 9" key="1">
    <citation type="submission" date="2019-07" db="EMBL/GenBank/DDBJ databases">
        <title>Insights of Desulfuromonas acetexigens electromicrobiology.</title>
        <authorList>
            <person name="Katuri K."/>
            <person name="Sapireddy V."/>
            <person name="Shaw D.R."/>
            <person name="Saikaly P."/>
        </authorList>
    </citation>
    <scope>NUCLEOTIDE SEQUENCE [LARGE SCALE GENOMIC DNA]</scope>
    <source>
        <strain evidence="8 9">2873</strain>
    </source>
</reference>
<dbReference type="GO" id="GO:0009253">
    <property type="term" value="P:peptidoglycan catabolic process"/>
    <property type="evidence" value="ECO:0007669"/>
    <property type="project" value="TreeGrafter"/>
</dbReference>
<dbReference type="CDD" id="cd14668">
    <property type="entry name" value="mlta_B"/>
    <property type="match status" value="1"/>
</dbReference>
<keyword evidence="9" id="KW-1185">Reference proteome</keyword>
<dbReference type="Pfam" id="PF03562">
    <property type="entry name" value="MltA"/>
    <property type="match status" value="1"/>
</dbReference>
<proteinExistence type="predicted"/>
<dbReference type="Pfam" id="PF06725">
    <property type="entry name" value="3D"/>
    <property type="match status" value="1"/>
</dbReference>
<evidence type="ECO:0000256" key="2">
    <source>
        <dbReference type="ARBA" id="ARBA00012587"/>
    </source>
</evidence>
<keyword evidence="4" id="KW-0961">Cell wall biogenesis/degradation</keyword>
<evidence type="ECO:0000256" key="1">
    <source>
        <dbReference type="ARBA" id="ARBA00001420"/>
    </source>
</evidence>
<dbReference type="InterPro" id="IPR010611">
    <property type="entry name" value="3D_dom"/>
</dbReference>
<name>A0A550JJJ2_9BACT</name>
<organism evidence="8 9">
    <name type="scientific">Trichloromonas acetexigens</name>
    <dbReference type="NCBI Taxonomy" id="38815"/>
    <lineage>
        <taxon>Bacteria</taxon>
        <taxon>Pseudomonadati</taxon>
        <taxon>Thermodesulfobacteriota</taxon>
        <taxon>Desulfuromonadia</taxon>
        <taxon>Desulfuromonadales</taxon>
        <taxon>Trichloromonadaceae</taxon>
        <taxon>Trichloromonas</taxon>
    </lineage>
</organism>
<evidence type="ECO:0000256" key="3">
    <source>
        <dbReference type="ARBA" id="ARBA00023239"/>
    </source>
</evidence>
<dbReference type="GO" id="GO:0008933">
    <property type="term" value="F:peptidoglycan lytic transglycosylase activity"/>
    <property type="evidence" value="ECO:0007669"/>
    <property type="project" value="TreeGrafter"/>
</dbReference>
<dbReference type="EMBL" id="VJVV01000002">
    <property type="protein sequence ID" value="TRO83390.1"/>
    <property type="molecule type" value="Genomic_DNA"/>
</dbReference>
<dbReference type="InterPro" id="IPR005300">
    <property type="entry name" value="MltA_B"/>
</dbReference>
<comment type="catalytic activity">
    <reaction evidence="1">
        <text>Exolytic cleavage of the (1-&gt;4)-beta-glycosidic linkage between N-acetylmuramic acid (MurNAc) and N-acetylglucosamine (GlcNAc) residues in peptidoglycan, from either the reducing or the non-reducing ends of the peptidoglycan chains, with concomitant formation of a 1,6-anhydrobond in the MurNAc residue.</text>
        <dbReference type="EC" id="4.2.2.n1"/>
    </reaction>
</comment>
<dbReference type="PANTHER" id="PTHR30124:SF0">
    <property type="entry name" value="MEMBRANE-BOUND LYTIC MUREIN TRANSGLYCOSYLASE A"/>
    <property type="match status" value="1"/>
</dbReference>
<evidence type="ECO:0000256" key="5">
    <source>
        <dbReference type="ARBA" id="ARBA00030918"/>
    </source>
</evidence>
<dbReference type="GO" id="GO:0071555">
    <property type="term" value="P:cell wall organization"/>
    <property type="evidence" value="ECO:0007669"/>
    <property type="project" value="UniProtKB-KW"/>
</dbReference>
<evidence type="ECO:0000313" key="9">
    <source>
        <dbReference type="Proteomes" id="UP000317155"/>
    </source>
</evidence>
<evidence type="ECO:0000256" key="4">
    <source>
        <dbReference type="ARBA" id="ARBA00023316"/>
    </source>
</evidence>
<dbReference type="Proteomes" id="UP000317155">
    <property type="component" value="Unassembled WGS sequence"/>
</dbReference>
<gene>
    <name evidence="8" type="ORF">FL622_04705</name>
</gene>
<keyword evidence="3" id="KW-0456">Lyase</keyword>
<dbReference type="PANTHER" id="PTHR30124">
    <property type="entry name" value="MEMBRANE-BOUND LYTIC MUREIN TRANSGLYCOSYLASE A"/>
    <property type="match status" value="1"/>
</dbReference>
<evidence type="ECO:0000259" key="7">
    <source>
        <dbReference type="SMART" id="SM00925"/>
    </source>
</evidence>
<dbReference type="RefSeq" id="WP_092056356.1">
    <property type="nucleotide sequence ID" value="NZ_FOJJ01000012.1"/>
</dbReference>
<dbReference type="GO" id="GO:0009254">
    <property type="term" value="P:peptidoglycan turnover"/>
    <property type="evidence" value="ECO:0007669"/>
    <property type="project" value="InterPro"/>
</dbReference>
<feature type="chain" id="PRO_5021907936" description="peptidoglycan lytic exotransglycosylase" evidence="6">
    <location>
        <begin position="27"/>
        <end position="408"/>
    </location>
</feature>
<dbReference type="EC" id="4.2.2.n1" evidence="2"/>
<feature type="signal peptide" evidence="6">
    <location>
        <begin position="1"/>
        <end position="26"/>
    </location>
</feature>
<dbReference type="Gene3D" id="2.40.240.50">
    <property type="entry name" value="Barwin-like endoglucanases"/>
    <property type="match status" value="1"/>
</dbReference>
<dbReference type="GO" id="GO:0004553">
    <property type="term" value="F:hydrolase activity, hydrolyzing O-glycosyl compounds"/>
    <property type="evidence" value="ECO:0007669"/>
    <property type="project" value="InterPro"/>
</dbReference>
<accession>A0A550JJJ2</accession>
<dbReference type="PROSITE" id="PS51257">
    <property type="entry name" value="PROKAR_LIPOPROTEIN"/>
    <property type="match status" value="1"/>
</dbReference>
<feature type="domain" description="Lytic transglycosylase MltA" evidence="7">
    <location>
        <begin position="147"/>
        <end position="304"/>
    </location>
</feature>
<dbReference type="InterPro" id="IPR036908">
    <property type="entry name" value="RlpA-like_sf"/>
</dbReference>
<evidence type="ECO:0000313" key="8">
    <source>
        <dbReference type="EMBL" id="TRO83390.1"/>
    </source>
</evidence>
<dbReference type="AlphaFoldDB" id="A0A550JJJ2"/>
<dbReference type="GO" id="GO:0019867">
    <property type="term" value="C:outer membrane"/>
    <property type="evidence" value="ECO:0007669"/>
    <property type="project" value="InterPro"/>
</dbReference>
<dbReference type="PIRSF" id="PIRSF019422">
    <property type="entry name" value="MltA"/>
    <property type="match status" value="1"/>
</dbReference>
<keyword evidence="6" id="KW-0732">Signal</keyword>
<dbReference type="InterPro" id="IPR026044">
    <property type="entry name" value="MltA"/>
</dbReference>
<dbReference type="SMART" id="SM00925">
    <property type="entry name" value="MltA"/>
    <property type="match status" value="1"/>
</dbReference>
<sequence length="408" mass="45321">MNSKGFRFFYSGQIFWVLLLLLAACAAPPVVTSPPPPITPPPVVEVPPPVEAPPVVPPVETYTMVPWGDIAGWERDDLAQALDPLLKSCRVLKKREGWTEVCAEAATLEGADRETLRQFFESRFVPWQVRDAEGGEIGTITGYYVPDIRGSRVPSSKYPYPLYGVPDDLLVVDLREIYPELKDYRLRGRLEGRKVIPYWTRGDIDAGQGRPTAKILFYVADPVELFFLHIQGSGRILLENGERVMVNYGDQNGHPYRSIGKLLIERGAMTREQMSMQNIKAWARQNPEQVKTLLAENPSYVFFVERPGPLESPPGALGVPLTPGRSLAVDPKTIPLGAPVFLDTTWPSSSEPLQRLMLAQDTGGAIKGKIRGDFFWGMGDDAGSQAGRMKQKGRFWLLLPQGVTPPQP</sequence>
<dbReference type="OrthoDB" id="9783686at2"/>
<dbReference type="Gene3D" id="2.40.40.10">
    <property type="entry name" value="RlpA-like domain"/>
    <property type="match status" value="1"/>
</dbReference>
<comment type="caution">
    <text evidence="8">The sequence shown here is derived from an EMBL/GenBank/DDBJ whole genome shotgun (WGS) entry which is preliminary data.</text>
</comment>
<dbReference type="CDD" id="cd14485">
    <property type="entry name" value="mltA_like_LT_A"/>
    <property type="match status" value="1"/>
</dbReference>
<protein>
    <recommendedName>
        <fullName evidence="2">peptidoglycan lytic exotransglycosylase</fullName>
        <ecNumber evidence="2">4.2.2.n1</ecNumber>
    </recommendedName>
    <alternativeName>
        <fullName evidence="5">Murein hydrolase A</fullName>
    </alternativeName>
</protein>